<dbReference type="GO" id="GO:0008194">
    <property type="term" value="F:UDP-glycosyltransferase activity"/>
    <property type="evidence" value="ECO:0007669"/>
    <property type="project" value="InterPro"/>
</dbReference>
<accession>A0A0H2L801</accession>
<dbReference type="InterPro" id="IPR010610">
    <property type="entry name" value="EryCIII-like_C"/>
</dbReference>
<dbReference type="RefSeq" id="WP_047230881.1">
    <property type="nucleotide sequence ID" value="NZ_JNBQ01000001.1"/>
</dbReference>
<sequence>MPRTYLFALTDGGGTVPPEVGAVRRLVERGHRVRVLAEDSMAPEVRATGATLVPWRTAPNRPDRDPAHDPLKDWEASGLLAQARDIGDHVIAGPAPDYARDVLAAVDDERPDLVVTSVFAFGAMIAAQSRGVPFDVLVPNVYALPTPGRTPFGAGLKPARGPLGRLRDRMITGLSTRVFDRYTRDRLNALRADLGLDPLARSWEQMSAARRQLVMTSPAFDLPGPLPANARYVGPVLDDPTWADDVPWAAPPRDDPLVLVALSSTFQDQAALLRRIVAALATLPVRGVVTTGQGLAPREVPGAANVAVVASAPHHEVLRDAALVVTHGGHGTLLKAFAAGCPVVVLPHGRDQGDNAVRVTLRGAGVALSRKASAERVARAVRQVLDDPEYTRRATTLGDAVRRDAQHSTLVAELEDLGPQRSAPPLR</sequence>
<dbReference type="GO" id="GO:0016758">
    <property type="term" value="F:hexosyltransferase activity"/>
    <property type="evidence" value="ECO:0007669"/>
    <property type="project" value="UniProtKB-ARBA"/>
</dbReference>
<evidence type="ECO:0000259" key="1">
    <source>
        <dbReference type="Pfam" id="PF06722"/>
    </source>
</evidence>
<dbReference type="STRING" id="264251.FB00_00345"/>
<dbReference type="PANTHER" id="PTHR48050:SF13">
    <property type="entry name" value="STEROL 3-BETA-GLUCOSYLTRANSFERASE UGT80A2"/>
    <property type="match status" value="1"/>
</dbReference>
<dbReference type="Proteomes" id="UP000035265">
    <property type="component" value="Unassembled WGS sequence"/>
</dbReference>
<dbReference type="SUPFAM" id="SSF53756">
    <property type="entry name" value="UDP-Glycosyltransferase/glycogen phosphorylase"/>
    <property type="match status" value="1"/>
</dbReference>
<dbReference type="InterPro" id="IPR050426">
    <property type="entry name" value="Glycosyltransferase_28"/>
</dbReference>
<gene>
    <name evidence="2" type="ORF">FB00_00345</name>
</gene>
<dbReference type="PANTHER" id="PTHR48050">
    <property type="entry name" value="STEROL 3-BETA-GLUCOSYLTRANSFERASE"/>
    <property type="match status" value="1"/>
</dbReference>
<dbReference type="AlphaFoldDB" id="A0A0H2L801"/>
<dbReference type="Gene3D" id="3.40.50.2000">
    <property type="entry name" value="Glycogen Phosphorylase B"/>
    <property type="match status" value="2"/>
</dbReference>
<reference evidence="2 3" key="1">
    <citation type="submission" date="2014-05" db="EMBL/GenBank/DDBJ databases">
        <title>Cellulosimicrobium funkei U11 genome.</title>
        <authorList>
            <person name="Hu C."/>
            <person name="Gong Y."/>
            <person name="Wan W."/>
            <person name="Jiang M."/>
        </authorList>
    </citation>
    <scope>NUCLEOTIDE SEQUENCE [LARGE SCALE GENOMIC DNA]</scope>
    <source>
        <strain evidence="2 3">U11</strain>
    </source>
</reference>
<evidence type="ECO:0000313" key="3">
    <source>
        <dbReference type="Proteomes" id="UP000035265"/>
    </source>
</evidence>
<comment type="caution">
    <text evidence="2">The sequence shown here is derived from an EMBL/GenBank/DDBJ whole genome shotgun (WGS) entry which is preliminary data.</text>
</comment>
<dbReference type="InterPro" id="IPR002213">
    <property type="entry name" value="UDP_glucos_trans"/>
</dbReference>
<keyword evidence="2" id="KW-0808">Transferase</keyword>
<dbReference type="EMBL" id="JNBQ01000001">
    <property type="protein sequence ID" value="KLN36337.1"/>
    <property type="molecule type" value="Genomic_DNA"/>
</dbReference>
<keyword evidence="3" id="KW-1185">Reference proteome</keyword>
<dbReference type="CDD" id="cd03784">
    <property type="entry name" value="GT1_Gtf-like"/>
    <property type="match status" value="1"/>
</dbReference>
<protein>
    <submittedName>
        <fullName evidence="2">Glycosyl transferase</fullName>
    </submittedName>
</protein>
<evidence type="ECO:0000313" key="2">
    <source>
        <dbReference type="EMBL" id="KLN36337.1"/>
    </source>
</evidence>
<proteinExistence type="predicted"/>
<feature type="domain" description="Erythromycin biosynthesis protein CIII-like C-terminal" evidence="1">
    <location>
        <begin position="297"/>
        <end position="415"/>
    </location>
</feature>
<dbReference type="GO" id="GO:0017000">
    <property type="term" value="P:antibiotic biosynthetic process"/>
    <property type="evidence" value="ECO:0007669"/>
    <property type="project" value="UniProtKB-ARBA"/>
</dbReference>
<dbReference type="PATRIC" id="fig|264251.5.peg.68"/>
<dbReference type="Pfam" id="PF06722">
    <property type="entry name" value="EryCIII-like_C"/>
    <property type="match status" value="1"/>
</dbReference>
<organism evidence="2 3">
    <name type="scientific">Cellulosimicrobium funkei</name>
    <dbReference type="NCBI Taxonomy" id="264251"/>
    <lineage>
        <taxon>Bacteria</taxon>
        <taxon>Bacillati</taxon>
        <taxon>Actinomycetota</taxon>
        <taxon>Actinomycetes</taxon>
        <taxon>Micrococcales</taxon>
        <taxon>Promicromonosporaceae</taxon>
        <taxon>Cellulosimicrobium</taxon>
    </lineage>
</organism>
<name>A0A0H2L801_9MICO</name>